<organism evidence="1">
    <name type="scientific">Leptolyngbya sp. NK1-12</name>
    <dbReference type="NCBI Taxonomy" id="2547451"/>
    <lineage>
        <taxon>Bacteria</taxon>
        <taxon>Bacillati</taxon>
        <taxon>Cyanobacteriota</taxon>
        <taxon>Cyanophyceae</taxon>
        <taxon>Leptolyngbyales</taxon>
        <taxon>Leptolyngbyaceae</taxon>
        <taxon>Leptolyngbya group</taxon>
        <taxon>Leptolyngbya</taxon>
    </lineage>
</organism>
<dbReference type="RefSeq" id="WP_316435145.1">
    <property type="nucleotide sequence ID" value="NZ_CP053586.1"/>
</dbReference>
<dbReference type="Gene3D" id="3.40.50.450">
    <property type="match status" value="1"/>
</dbReference>
<dbReference type="GO" id="GO:0009159">
    <property type="term" value="P:deoxyribonucleoside monophosphate catabolic process"/>
    <property type="evidence" value="ECO:0007669"/>
    <property type="project" value="TreeGrafter"/>
</dbReference>
<accession>A0AA96WEB7</accession>
<proteinExistence type="predicted"/>
<dbReference type="GO" id="GO:0070694">
    <property type="term" value="F:5-hydroxymethyl-dUMP N-hydrolase activity"/>
    <property type="evidence" value="ECO:0007669"/>
    <property type="project" value="TreeGrafter"/>
</dbReference>
<dbReference type="SUPFAM" id="SSF52309">
    <property type="entry name" value="N-(deoxy)ribosyltransferase-like"/>
    <property type="match status" value="1"/>
</dbReference>
<dbReference type="PANTHER" id="PTHR15364">
    <property type="entry name" value="2'-DEOXYNUCLEOSIDE 5'-PHOSPHATE N-HYDROLASE 1"/>
    <property type="match status" value="1"/>
</dbReference>
<dbReference type="InterPro" id="IPR007710">
    <property type="entry name" value="Nucleoside_deoxyribTrfase"/>
</dbReference>
<sequence>MRIYLAGPDVFLPEPLKIARAKQEICQAYGFVGLFPFDANLDLSNLSPFEMGIAIYTSNIELMDSCDLIIANMTPFRGPSMDVGTAFEMGYMAAQGKPVFGYTNDERLYTQRVTVSTPGWDANGMSIESFEMADNLMLEGAIFTSGGVLTREQISSEFYYTELKVFETTVQSAAERLLY</sequence>
<dbReference type="EMBL" id="CP053586">
    <property type="protein sequence ID" value="WNZ23470.1"/>
    <property type="molecule type" value="Genomic_DNA"/>
</dbReference>
<reference evidence="1" key="1">
    <citation type="submission" date="2020-05" db="EMBL/GenBank/DDBJ databases">
        <authorList>
            <person name="Zhu T."/>
            <person name="Keshari N."/>
            <person name="Lu X."/>
        </authorList>
    </citation>
    <scope>NUCLEOTIDE SEQUENCE</scope>
    <source>
        <strain evidence="1">NK1-12</strain>
    </source>
</reference>
<evidence type="ECO:0000313" key="1">
    <source>
        <dbReference type="EMBL" id="WNZ23470.1"/>
    </source>
</evidence>
<dbReference type="AlphaFoldDB" id="A0AA96WEB7"/>
<dbReference type="InterPro" id="IPR051239">
    <property type="entry name" value="2'-dNMP_N-hydrolase"/>
</dbReference>
<dbReference type="PANTHER" id="PTHR15364:SF0">
    <property type="entry name" value="2'-DEOXYNUCLEOSIDE 5'-PHOSPHATE N-HYDROLASE 1"/>
    <property type="match status" value="1"/>
</dbReference>
<gene>
    <name evidence="1" type="ORF">HJG54_11800</name>
</gene>
<protein>
    <submittedName>
        <fullName evidence="1">Nucleoside 2-deoxyribosyltransferase</fullName>
    </submittedName>
</protein>
<dbReference type="Pfam" id="PF05014">
    <property type="entry name" value="Nuc_deoxyrib_tr"/>
    <property type="match status" value="1"/>
</dbReference>
<name>A0AA96WEB7_9CYAN</name>